<sequence>MTSFKDKSSGGTATMPVPVYSNSSEAARGTSYWSTDSRFQFVKRNPNITRKLIGGTESIQLREDFISLKWQTAIKMIVKDIGQAVVIVEFFRALTNKTMRSSPHPYKHG</sequence>
<dbReference type="EMBL" id="VEPZ02001131">
    <property type="protein sequence ID" value="KAE8692727.1"/>
    <property type="molecule type" value="Genomic_DNA"/>
</dbReference>
<reference evidence="2" key="1">
    <citation type="submission" date="2019-09" db="EMBL/GenBank/DDBJ databases">
        <title>Draft genome information of white flower Hibiscus syriacus.</title>
        <authorList>
            <person name="Kim Y.-M."/>
        </authorList>
    </citation>
    <scope>NUCLEOTIDE SEQUENCE [LARGE SCALE GENOMIC DNA]</scope>
    <source>
        <strain evidence="2">YM2019G1</strain>
    </source>
</reference>
<dbReference type="Proteomes" id="UP000436088">
    <property type="component" value="Unassembled WGS sequence"/>
</dbReference>
<proteinExistence type="predicted"/>
<protein>
    <submittedName>
        <fullName evidence="2">Uncharacterized protein</fullName>
    </submittedName>
</protein>
<evidence type="ECO:0000313" key="2">
    <source>
        <dbReference type="EMBL" id="KAE8692727.1"/>
    </source>
</evidence>
<gene>
    <name evidence="2" type="ORF">F3Y22_tig00110831pilonHSYRG00588</name>
</gene>
<feature type="region of interest" description="Disordered" evidence="1">
    <location>
        <begin position="1"/>
        <end position="31"/>
    </location>
</feature>
<organism evidence="2 3">
    <name type="scientific">Hibiscus syriacus</name>
    <name type="common">Rose of Sharon</name>
    <dbReference type="NCBI Taxonomy" id="106335"/>
    <lineage>
        <taxon>Eukaryota</taxon>
        <taxon>Viridiplantae</taxon>
        <taxon>Streptophyta</taxon>
        <taxon>Embryophyta</taxon>
        <taxon>Tracheophyta</taxon>
        <taxon>Spermatophyta</taxon>
        <taxon>Magnoliopsida</taxon>
        <taxon>eudicotyledons</taxon>
        <taxon>Gunneridae</taxon>
        <taxon>Pentapetalae</taxon>
        <taxon>rosids</taxon>
        <taxon>malvids</taxon>
        <taxon>Malvales</taxon>
        <taxon>Malvaceae</taxon>
        <taxon>Malvoideae</taxon>
        <taxon>Hibiscus</taxon>
    </lineage>
</organism>
<evidence type="ECO:0000313" key="3">
    <source>
        <dbReference type="Proteomes" id="UP000436088"/>
    </source>
</evidence>
<keyword evidence="3" id="KW-1185">Reference proteome</keyword>
<comment type="caution">
    <text evidence="2">The sequence shown here is derived from an EMBL/GenBank/DDBJ whole genome shotgun (WGS) entry which is preliminary data.</text>
</comment>
<dbReference type="AlphaFoldDB" id="A0A6A2ZMM3"/>
<evidence type="ECO:0000256" key="1">
    <source>
        <dbReference type="SAM" id="MobiDB-lite"/>
    </source>
</evidence>
<feature type="compositionally biased region" description="Polar residues" evidence="1">
    <location>
        <begin position="20"/>
        <end position="31"/>
    </location>
</feature>
<accession>A0A6A2ZMM3</accession>
<name>A0A6A2ZMM3_HIBSY</name>